<dbReference type="EMBL" id="BAAAJK010000024">
    <property type="protein sequence ID" value="GAA1393471.1"/>
    <property type="molecule type" value="Genomic_DNA"/>
</dbReference>
<dbReference type="RefSeq" id="WP_344024712.1">
    <property type="nucleotide sequence ID" value="NZ_BAAAJK010000024.1"/>
</dbReference>
<evidence type="ECO:0000256" key="2">
    <source>
        <dbReference type="ARBA" id="ARBA00022692"/>
    </source>
</evidence>
<proteinExistence type="predicted"/>
<sequence>MTLLDVIVLIVLLAAAVGGFRRLGGVARAGSLLGLVVGAGVGAAWGSQLAGFGATPGSAWLWGLLGILGGLLLGSLVGRFLGGLVSRLLAGARLSFLDRVVGAVTGGVAALLVMWLVSWVVPALVDPAALAPVGSLVDALGGGSRILSSVGEVFPATTSAVRDAVDAARPPAG</sequence>
<dbReference type="InterPro" id="IPR003825">
    <property type="entry name" value="Colicin-V_CvpA"/>
</dbReference>
<evidence type="ECO:0000256" key="3">
    <source>
        <dbReference type="ARBA" id="ARBA00022989"/>
    </source>
</evidence>
<dbReference type="Proteomes" id="UP001501414">
    <property type="component" value="Unassembled WGS sequence"/>
</dbReference>
<reference evidence="6 7" key="1">
    <citation type="journal article" date="2019" name="Int. J. Syst. Evol. Microbiol.">
        <title>The Global Catalogue of Microorganisms (GCM) 10K type strain sequencing project: providing services to taxonomists for standard genome sequencing and annotation.</title>
        <authorList>
            <consortium name="The Broad Institute Genomics Platform"/>
            <consortium name="The Broad Institute Genome Sequencing Center for Infectious Disease"/>
            <person name="Wu L."/>
            <person name="Ma J."/>
        </authorList>
    </citation>
    <scope>NUCLEOTIDE SEQUENCE [LARGE SCALE GENOMIC DNA]</scope>
    <source>
        <strain evidence="6 7">JCM 11896</strain>
    </source>
</reference>
<accession>A0ABN1XZ11</accession>
<keyword evidence="4 5" id="KW-0472">Membrane</keyword>
<evidence type="ECO:0000313" key="7">
    <source>
        <dbReference type="Proteomes" id="UP001501414"/>
    </source>
</evidence>
<feature type="transmembrane region" description="Helical" evidence="5">
    <location>
        <begin position="31"/>
        <end position="54"/>
    </location>
</feature>
<protein>
    <recommendedName>
        <fullName evidence="8">Colicin V production protein</fullName>
    </recommendedName>
</protein>
<evidence type="ECO:0000256" key="5">
    <source>
        <dbReference type="SAM" id="Phobius"/>
    </source>
</evidence>
<keyword evidence="3 5" id="KW-1133">Transmembrane helix</keyword>
<evidence type="ECO:0000256" key="1">
    <source>
        <dbReference type="ARBA" id="ARBA00004141"/>
    </source>
</evidence>
<keyword evidence="2 5" id="KW-0812">Transmembrane</keyword>
<dbReference type="Pfam" id="PF02674">
    <property type="entry name" value="Colicin_V"/>
    <property type="match status" value="1"/>
</dbReference>
<organism evidence="6 7">
    <name type="scientific">Pseudonocardia kongjuensis</name>
    <dbReference type="NCBI Taxonomy" id="102227"/>
    <lineage>
        <taxon>Bacteria</taxon>
        <taxon>Bacillati</taxon>
        <taxon>Actinomycetota</taxon>
        <taxon>Actinomycetes</taxon>
        <taxon>Pseudonocardiales</taxon>
        <taxon>Pseudonocardiaceae</taxon>
        <taxon>Pseudonocardia</taxon>
    </lineage>
</organism>
<name>A0ABN1XZ11_9PSEU</name>
<feature type="transmembrane region" description="Helical" evidence="5">
    <location>
        <begin position="96"/>
        <end position="117"/>
    </location>
</feature>
<evidence type="ECO:0000313" key="6">
    <source>
        <dbReference type="EMBL" id="GAA1393471.1"/>
    </source>
</evidence>
<evidence type="ECO:0000256" key="4">
    <source>
        <dbReference type="ARBA" id="ARBA00023136"/>
    </source>
</evidence>
<feature type="transmembrane region" description="Helical" evidence="5">
    <location>
        <begin position="6"/>
        <end position="24"/>
    </location>
</feature>
<comment type="subcellular location">
    <subcellularLocation>
        <location evidence="1">Membrane</location>
        <topology evidence="1">Multi-pass membrane protein</topology>
    </subcellularLocation>
</comment>
<feature type="transmembrane region" description="Helical" evidence="5">
    <location>
        <begin position="60"/>
        <end position="84"/>
    </location>
</feature>
<comment type="caution">
    <text evidence="6">The sequence shown here is derived from an EMBL/GenBank/DDBJ whole genome shotgun (WGS) entry which is preliminary data.</text>
</comment>
<keyword evidence="7" id="KW-1185">Reference proteome</keyword>
<evidence type="ECO:0008006" key="8">
    <source>
        <dbReference type="Google" id="ProtNLM"/>
    </source>
</evidence>
<gene>
    <name evidence="6" type="ORF">GCM10009613_39960</name>
</gene>